<dbReference type="Gene3D" id="1.10.1740.10">
    <property type="match status" value="1"/>
</dbReference>
<sequence length="182" mass="21452">MQTIPFLKYKAKKESNIDLMKKGNKEAFIKVIKQHELTLYRVAKGILKLEEDTEDAIQNTIIKAYEKISTLKNDEYFKTWLIRILINESNLIIRKNKKLVPIEEIETEKYHIDSYENIDITRAIEGLSENLRIVTLLFYYEDISIKDIAKILGIPEGTVRSRLTRARKELYEIMREDGEVEL</sequence>
<feature type="domain" description="RNA polymerase sigma factor 70 region 4 type 2" evidence="6">
    <location>
        <begin position="120"/>
        <end position="170"/>
    </location>
</feature>
<dbReference type="GO" id="GO:0006352">
    <property type="term" value="P:DNA-templated transcription initiation"/>
    <property type="evidence" value="ECO:0007669"/>
    <property type="project" value="InterPro"/>
</dbReference>
<evidence type="ECO:0000256" key="2">
    <source>
        <dbReference type="ARBA" id="ARBA00023015"/>
    </source>
</evidence>
<keyword evidence="3" id="KW-0731">Sigma factor</keyword>
<dbReference type="InterPro" id="IPR013249">
    <property type="entry name" value="RNA_pol_sigma70_r4_t2"/>
</dbReference>
<dbReference type="Pfam" id="PF04542">
    <property type="entry name" value="Sigma70_r2"/>
    <property type="match status" value="1"/>
</dbReference>
<dbReference type="InterPro" id="IPR007627">
    <property type="entry name" value="RNA_pol_sigma70_r2"/>
</dbReference>
<evidence type="ECO:0000313" key="8">
    <source>
        <dbReference type="Proteomes" id="UP000623681"/>
    </source>
</evidence>
<evidence type="ECO:0000259" key="6">
    <source>
        <dbReference type="Pfam" id="PF08281"/>
    </source>
</evidence>
<dbReference type="InterPro" id="IPR039425">
    <property type="entry name" value="RNA_pol_sigma-70-like"/>
</dbReference>
<comment type="similarity">
    <text evidence="1">Belongs to the sigma-70 factor family. ECF subfamily.</text>
</comment>
<dbReference type="GO" id="GO:0016987">
    <property type="term" value="F:sigma factor activity"/>
    <property type="evidence" value="ECO:0007669"/>
    <property type="project" value="UniProtKB-KW"/>
</dbReference>
<dbReference type="InterPro" id="IPR014284">
    <property type="entry name" value="RNA_pol_sigma-70_dom"/>
</dbReference>
<gene>
    <name evidence="7" type="ORF">JK634_07125</name>
</gene>
<dbReference type="PANTHER" id="PTHR43133:SF51">
    <property type="entry name" value="RNA POLYMERASE SIGMA FACTOR"/>
    <property type="match status" value="1"/>
</dbReference>
<dbReference type="SUPFAM" id="SSF88659">
    <property type="entry name" value="Sigma3 and sigma4 domains of RNA polymerase sigma factors"/>
    <property type="match status" value="1"/>
</dbReference>
<dbReference type="SUPFAM" id="SSF88946">
    <property type="entry name" value="Sigma2 domain of RNA polymerase sigma factors"/>
    <property type="match status" value="1"/>
</dbReference>
<dbReference type="Pfam" id="PF08281">
    <property type="entry name" value="Sigma70_r4_2"/>
    <property type="match status" value="1"/>
</dbReference>
<accession>A0A937K3E7</accession>
<dbReference type="AlphaFoldDB" id="A0A937K3E7"/>
<comment type="caution">
    <text evidence="7">The sequence shown here is derived from an EMBL/GenBank/DDBJ whole genome shotgun (WGS) entry which is preliminary data.</text>
</comment>
<name>A0A937K3E7_9CLOT</name>
<dbReference type="PANTHER" id="PTHR43133">
    <property type="entry name" value="RNA POLYMERASE ECF-TYPE SIGMA FACTO"/>
    <property type="match status" value="1"/>
</dbReference>
<evidence type="ECO:0000256" key="1">
    <source>
        <dbReference type="ARBA" id="ARBA00010641"/>
    </source>
</evidence>
<dbReference type="InterPro" id="IPR036388">
    <property type="entry name" value="WH-like_DNA-bd_sf"/>
</dbReference>
<keyword evidence="8" id="KW-1185">Reference proteome</keyword>
<evidence type="ECO:0000256" key="4">
    <source>
        <dbReference type="ARBA" id="ARBA00023163"/>
    </source>
</evidence>
<dbReference type="InterPro" id="IPR013324">
    <property type="entry name" value="RNA_pol_sigma_r3/r4-like"/>
</dbReference>
<dbReference type="Gene3D" id="1.10.10.10">
    <property type="entry name" value="Winged helix-like DNA-binding domain superfamily/Winged helix DNA-binding domain"/>
    <property type="match status" value="1"/>
</dbReference>
<dbReference type="NCBIfam" id="TIGR02937">
    <property type="entry name" value="sigma70-ECF"/>
    <property type="match status" value="1"/>
</dbReference>
<keyword evidence="4" id="KW-0804">Transcription</keyword>
<evidence type="ECO:0000313" key="7">
    <source>
        <dbReference type="EMBL" id="MBL4931572.1"/>
    </source>
</evidence>
<evidence type="ECO:0000256" key="3">
    <source>
        <dbReference type="ARBA" id="ARBA00023082"/>
    </source>
</evidence>
<evidence type="ECO:0000259" key="5">
    <source>
        <dbReference type="Pfam" id="PF04542"/>
    </source>
</evidence>
<organism evidence="7 8">
    <name type="scientific">Clostridium paridis</name>
    <dbReference type="NCBI Taxonomy" id="2803863"/>
    <lineage>
        <taxon>Bacteria</taxon>
        <taxon>Bacillati</taxon>
        <taxon>Bacillota</taxon>
        <taxon>Clostridia</taxon>
        <taxon>Eubacteriales</taxon>
        <taxon>Clostridiaceae</taxon>
        <taxon>Clostridium</taxon>
    </lineage>
</organism>
<dbReference type="CDD" id="cd06171">
    <property type="entry name" value="Sigma70_r4"/>
    <property type="match status" value="1"/>
</dbReference>
<dbReference type="RefSeq" id="WP_202766955.1">
    <property type="nucleotide sequence ID" value="NZ_JAESWA010000020.1"/>
</dbReference>
<reference evidence="7" key="1">
    <citation type="submission" date="2021-01" db="EMBL/GenBank/DDBJ databases">
        <title>Genome public.</title>
        <authorList>
            <person name="Liu C."/>
            <person name="Sun Q."/>
        </authorList>
    </citation>
    <scope>NUCLEOTIDE SEQUENCE</scope>
    <source>
        <strain evidence="7">YIM B02565</strain>
    </source>
</reference>
<keyword evidence="2" id="KW-0805">Transcription regulation</keyword>
<dbReference type="InterPro" id="IPR013325">
    <property type="entry name" value="RNA_pol_sigma_r2"/>
</dbReference>
<dbReference type="Proteomes" id="UP000623681">
    <property type="component" value="Unassembled WGS sequence"/>
</dbReference>
<feature type="domain" description="RNA polymerase sigma-70 region 2" evidence="5">
    <location>
        <begin position="32"/>
        <end position="97"/>
    </location>
</feature>
<protein>
    <submittedName>
        <fullName evidence="7">Sigma-70 family RNA polymerase sigma factor</fullName>
    </submittedName>
</protein>
<proteinExistence type="inferred from homology"/>
<dbReference type="EMBL" id="JAESWA010000020">
    <property type="protein sequence ID" value="MBL4931572.1"/>
    <property type="molecule type" value="Genomic_DNA"/>
</dbReference>
<dbReference type="GO" id="GO:0003677">
    <property type="term" value="F:DNA binding"/>
    <property type="evidence" value="ECO:0007669"/>
    <property type="project" value="InterPro"/>
</dbReference>